<evidence type="ECO:0000313" key="3">
    <source>
        <dbReference type="Proteomes" id="UP000807504"/>
    </source>
</evidence>
<dbReference type="AlphaFoldDB" id="A0A8T0FR73"/>
<accession>A0A8T0FR73</accession>
<comment type="caution">
    <text evidence="2">The sequence shown here is derived from an EMBL/GenBank/DDBJ whole genome shotgun (WGS) entry which is preliminary data.</text>
</comment>
<reference evidence="2" key="1">
    <citation type="journal article" date="2020" name="bioRxiv">
        <title>Chromosome-level reference genome of the European wasp spider Argiope bruennichi: a resource for studies on range expansion and evolutionary adaptation.</title>
        <authorList>
            <person name="Sheffer M.M."/>
            <person name="Hoppe A."/>
            <person name="Krehenwinkel H."/>
            <person name="Uhl G."/>
            <person name="Kuss A.W."/>
            <person name="Jensen L."/>
            <person name="Jensen C."/>
            <person name="Gillespie R.G."/>
            <person name="Hoff K.J."/>
            <person name="Prost S."/>
        </authorList>
    </citation>
    <scope>NUCLEOTIDE SEQUENCE</scope>
</reference>
<keyword evidence="3" id="KW-1185">Reference proteome</keyword>
<name>A0A8T0FR73_ARGBR</name>
<feature type="chain" id="PRO_5035854722" evidence="1">
    <location>
        <begin position="23"/>
        <end position="370"/>
    </location>
</feature>
<organism evidence="2 3">
    <name type="scientific">Argiope bruennichi</name>
    <name type="common">Wasp spider</name>
    <name type="synonym">Aranea bruennichi</name>
    <dbReference type="NCBI Taxonomy" id="94029"/>
    <lineage>
        <taxon>Eukaryota</taxon>
        <taxon>Metazoa</taxon>
        <taxon>Ecdysozoa</taxon>
        <taxon>Arthropoda</taxon>
        <taxon>Chelicerata</taxon>
        <taxon>Arachnida</taxon>
        <taxon>Araneae</taxon>
        <taxon>Araneomorphae</taxon>
        <taxon>Entelegynae</taxon>
        <taxon>Araneoidea</taxon>
        <taxon>Araneidae</taxon>
        <taxon>Argiope</taxon>
    </lineage>
</organism>
<feature type="signal peptide" evidence="1">
    <location>
        <begin position="1"/>
        <end position="22"/>
    </location>
</feature>
<evidence type="ECO:0000256" key="1">
    <source>
        <dbReference type="SAM" id="SignalP"/>
    </source>
</evidence>
<sequence>MYLKLFLLPSLVHLAIVKISVALNYNSRISALIDELEIVDEVPRVSANRRIRQKWAQIEKKVEKEMHQYLPTSLARKVARSLRAIHSEVKDWIEDHEVFLRSVNEDYKSILIWKSEGTIDRPRTAEEWVRGGTMDIHKCFLLACTYFLESDILNLWAKMKVHDKRKLFTENANLAVRFWTDWIREGAIPSTWFQIANESLDTENIWPNDYRIRVSAFFDRIDWLVSSDYFENCHVVDKIHRDDLRSCINRMEWREQIDVIRFATKVYPTYLDWPLQTVFPKLTDEIRYIPYGLHEHTVRWIITYILKKIQAGWKDADYFKILREFWDCVHFSVKEVIKEAKIYKPLRIALNYTKPQRYPIEKILDKYLVP</sequence>
<proteinExistence type="predicted"/>
<dbReference type="EMBL" id="JABXBU010000003">
    <property type="protein sequence ID" value="KAF8792678.1"/>
    <property type="molecule type" value="Genomic_DNA"/>
</dbReference>
<keyword evidence="1" id="KW-0732">Signal</keyword>
<evidence type="ECO:0000313" key="2">
    <source>
        <dbReference type="EMBL" id="KAF8792678.1"/>
    </source>
</evidence>
<dbReference type="Proteomes" id="UP000807504">
    <property type="component" value="Unassembled WGS sequence"/>
</dbReference>
<gene>
    <name evidence="2" type="ORF">HNY73_004248</name>
</gene>
<protein>
    <submittedName>
        <fullName evidence="2">Uncharacterized protein</fullName>
    </submittedName>
</protein>
<reference evidence="2" key="2">
    <citation type="submission" date="2020-06" db="EMBL/GenBank/DDBJ databases">
        <authorList>
            <person name="Sheffer M."/>
        </authorList>
    </citation>
    <scope>NUCLEOTIDE SEQUENCE</scope>
</reference>